<dbReference type="Gene3D" id="3.40.109.10">
    <property type="entry name" value="NADH Oxidase"/>
    <property type="match status" value="1"/>
</dbReference>
<keyword evidence="4" id="KW-1185">Reference proteome</keyword>
<accession>A0ABN6PJ84</accession>
<dbReference type="InterPro" id="IPR029479">
    <property type="entry name" value="Nitroreductase"/>
</dbReference>
<dbReference type="RefSeq" id="WP_251973193.1">
    <property type="nucleotide sequence ID" value="NZ_AP025730.1"/>
</dbReference>
<feature type="region of interest" description="Disordered" evidence="1">
    <location>
        <begin position="1"/>
        <end position="31"/>
    </location>
</feature>
<evidence type="ECO:0000313" key="3">
    <source>
        <dbReference type="EMBL" id="BDI05131.1"/>
    </source>
</evidence>
<dbReference type="Pfam" id="PF00881">
    <property type="entry name" value="Nitroreductase"/>
    <property type="match status" value="1"/>
</dbReference>
<dbReference type="InterPro" id="IPR052544">
    <property type="entry name" value="Bacteriocin_Proc_Enz"/>
</dbReference>
<protein>
    <recommendedName>
        <fullName evidence="2">Nitroreductase domain-containing protein</fullName>
    </recommendedName>
</protein>
<reference evidence="3" key="1">
    <citation type="submission" date="2022-04" db="EMBL/GenBank/DDBJ databases">
        <title>Whole genome sequence of Sphaerotilus sp. FB-5.</title>
        <authorList>
            <person name="Takeda M."/>
            <person name="Narihara S."/>
            <person name="Akimoto M."/>
            <person name="Akimoto R."/>
            <person name="Nishiyashiki S."/>
            <person name="Murakami T."/>
        </authorList>
    </citation>
    <scope>NUCLEOTIDE SEQUENCE</scope>
    <source>
        <strain evidence="3">FB-5</strain>
    </source>
</reference>
<dbReference type="PANTHER" id="PTHR43745:SF2">
    <property type="entry name" value="NITROREDUCTASE MJ1384-RELATED"/>
    <property type="match status" value="1"/>
</dbReference>
<name>A0ABN6PJ84_9BURK</name>
<dbReference type="InterPro" id="IPR000415">
    <property type="entry name" value="Nitroreductase-like"/>
</dbReference>
<dbReference type="SUPFAM" id="SSF55469">
    <property type="entry name" value="FMN-dependent nitroreductase-like"/>
    <property type="match status" value="1"/>
</dbReference>
<proteinExistence type="predicted"/>
<dbReference type="Proteomes" id="UP001057498">
    <property type="component" value="Chromosome"/>
</dbReference>
<gene>
    <name evidence="3" type="ORF">CATMQ487_21010</name>
</gene>
<dbReference type="EMBL" id="AP025730">
    <property type="protein sequence ID" value="BDI05131.1"/>
    <property type="molecule type" value="Genomic_DNA"/>
</dbReference>
<organism evidence="3 4">
    <name type="scientific">Sphaerotilus microaerophilus</name>
    <dbReference type="NCBI Taxonomy" id="2914710"/>
    <lineage>
        <taxon>Bacteria</taxon>
        <taxon>Pseudomonadati</taxon>
        <taxon>Pseudomonadota</taxon>
        <taxon>Betaproteobacteria</taxon>
        <taxon>Burkholderiales</taxon>
        <taxon>Sphaerotilaceae</taxon>
        <taxon>Sphaerotilus</taxon>
    </lineage>
</organism>
<dbReference type="PANTHER" id="PTHR43745">
    <property type="entry name" value="NITROREDUCTASE MJ1384-RELATED"/>
    <property type="match status" value="1"/>
</dbReference>
<evidence type="ECO:0000256" key="1">
    <source>
        <dbReference type="SAM" id="MobiDB-lite"/>
    </source>
</evidence>
<feature type="domain" description="Nitroreductase" evidence="2">
    <location>
        <begin position="85"/>
        <end position="248"/>
    </location>
</feature>
<evidence type="ECO:0000313" key="4">
    <source>
        <dbReference type="Proteomes" id="UP001057498"/>
    </source>
</evidence>
<sequence length="251" mass="26650">MSDVPTMAPTPSGIPFLKPFPGTPDEVAGGEPAARACAAHDLAGPLAAQALATLPAHVPAQGLLRTLPAPSPVAGQPLMRALSLRHSTREYLPTPLSMRQLADVLWSAGGVNRPGDGRTVPYWRHPTGVSVYAVMTDGVWLYEPGLHALRQHLGIDLRAQTGIQDFVGTAPLNLVYVVHGERMEELPADERRLRGSVDAAFAGQNVYLYCASEGLGCVFRDALDADLLAHAMRLSAGQFVVFAQTVGYPAA</sequence>
<evidence type="ECO:0000259" key="2">
    <source>
        <dbReference type="Pfam" id="PF00881"/>
    </source>
</evidence>